<name>A0ABY5VK88_9FIRM</name>
<feature type="domain" description="Glycosyl hydrolase family 32 N-terminal" evidence="10">
    <location>
        <begin position="30"/>
        <end position="344"/>
    </location>
</feature>
<keyword evidence="5 8" id="KW-0378">Hydrolase</keyword>
<evidence type="ECO:0000256" key="4">
    <source>
        <dbReference type="ARBA" id="ARBA00019623"/>
    </source>
</evidence>
<protein>
    <recommendedName>
        <fullName evidence="4 8">Sucrose-6-phosphate hydrolase</fullName>
        <ecNumber evidence="3 8">3.2.1.26</ecNumber>
    </recommendedName>
    <alternativeName>
        <fullName evidence="7 9">Invertase</fullName>
    </alternativeName>
</protein>
<dbReference type="Gene3D" id="2.60.120.560">
    <property type="entry name" value="Exo-inulinase, domain 1"/>
    <property type="match status" value="1"/>
</dbReference>
<evidence type="ECO:0000259" key="10">
    <source>
        <dbReference type="Pfam" id="PF00251"/>
    </source>
</evidence>
<proteinExistence type="inferred from homology"/>
<evidence type="ECO:0000256" key="2">
    <source>
        <dbReference type="ARBA" id="ARBA00009902"/>
    </source>
</evidence>
<evidence type="ECO:0000259" key="11">
    <source>
        <dbReference type="Pfam" id="PF08244"/>
    </source>
</evidence>
<dbReference type="CDD" id="cd18623">
    <property type="entry name" value="GH32_ScrB-like"/>
    <property type="match status" value="1"/>
</dbReference>
<organism evidence="12 13">
    <name type="scientific">Ruminococcus gauvreauii</name>
    <dbReference type="NCBI Taxonomy" id="438033"/>
    <lineage>
        <taxon>Bacteria</taxon>
        <taxon>Bacillati</taxon>
        <taxon>Bacillota</taxon>
        <taxon>Clostridia</taxon>
        <taxon>Eubacteriales</taxon>
        <taxon>Oscillospiraceae</taxon>
        <taxon>Ruminococcus</taxon>
    </lineage>
</organism>
<evidence type="ECO:0000256" key="5">
    <source>
        <dbReference type="ARBA" id="ARBA00022801"/>
    </source>
</evidence>
<dbReference type="InterPro" id="IPR013320">
    <property type="entry name" value="ConA-like_dom_sf"/>
</dbReference>
<evidence type="ECO:0000256" key="6">
    <source>
        <dbReference type="ARBA" id="ARBA00023295"/>
    </source>
</evidence>
<keyword evidence="13" id="KW-1185">Reference proteome</keyword>
<dbReference type="SUPFAM" id="SSF75005">
    <property type="entry name" value="Arabinanase/levansucrase/invertase"/>
    <property type="match status" value="1"/>
</dbReference>
<feature type="domain" description="Glycosyl hydrolase family 32 C-terminal" evidence="11">
    <location>
        <begin position="409"/>
        <end position="461"/>
    </location>
</feature>
<dbReference type="PANTHER" id="PTHR43101">
    <property type="entry name" value="BETA-FRUCTOSIDASE"/>
    <property type="match status" value="1"/>
</dbReference>
<dbReference type="InterPro" id="IPR006232">
    <property type="entry name" value="Suc6P_hydrolase"/>
</dbReference>
<reference evidence="12" key="1">
    <citation type="journal article" date="2022" name="Cell">
        <title>Design, construction, and in vivo augmentation of a complex gut microbiome.</title>
        <authorList>
            <person name="Cheng A.G."/>
            <person name="Ho P.Y."/>
            <person name="Aranda-Diaz A."/>
            <person name="Jain S."/>
            <person name="Yu F.B."/>
            <person name="Meng X."/>
            <person name="Wang M."/>
            <person name="Iakiviak M."/>
            <person name="Nagashima K."/>
            <person name="Zhao A."/>
            <person name="Murugkar P."/>
            <person name="Patil A."/>
            <person name="Atabakhsh K."/>
            <person name="Weakley A."/>
            <person name="Yan J."/>
            <person name="Brumbaugh A.R."/>
            <person name="Higginbottom S."/>
            <person name="Dimas A."/>
            <person name="Shiver A.L."/>
            <person name="Deutschbauer A."/>
            <person name="Neff N."/>
            <person name="Sonnenburg J.L."/>
            <person name="Huang K.C."/>
            <person name="Fischbach M.A."/>
        </authorList>
    </citation>
    <scope>NUCLEOTIDE SEQUENCE</scope>
    <source>
        <strain evidence="12">DSM 19829</strain>
    </source>
</reference>
<evidence type="ECO:0000313" key="13">
    <source>
        <dbReference type="Proteomes" id="UP001060164"/>
    </source>
</evidence>
<dbReference type="Proteomes" id="UP001060164">
    <property type="component" value="Chromosome"/>
</dbReference>
<keyword evidence="9" id="KW-0119">Carbohydrate metabolism</keyword>
<evidence type="ECO:0000256" key="9">
    <source>
        <dbReference type="RuleBase" id="RU365015"/>
    </source>
</evidence>
<comment type="similarity">
    <text evidence="2 8">Belongs to the glycosyl hydrolase 32 family.</text>
</comment>
<dbReference type="Gene3D" id="2.115.10.20">
    <property type="entry name" value="Glycosyl hydrolase domain, family 43"/>
    <property type="match status" value="1"/>
</dbReference>
<keyword evidence="6 8" id="KW-0326">Glycosidase</keyword>
<comment type="subcellular location">
    <subcellularLocation>
        <location evidence="9">Cytoplasm</location>
    </subcellularLocation>
</comment>
<accession>A0ABY5VK88</accession>
<dbReference type="NCBIfam" id="TIGR01322">
    <property type="entry name" value="scrB_fam"/>
    <property type="match status" value="1"/>
</dbReference>
<dbReference type="EMBL" id="CP102290">
    <property type="protein sequence ID" value="UWP60984.1"/>
    <property type="molecule type" value="Genomic_DNA"/>
</dbReference>
<evidence type="ECO:0000256" key="8">
    <source>
        <dbReference type="RuleBase" id="RU362110"/>
    </source>
</evidence>
<dbReference type="GO" id="GO:0016787">
    <property type="term" value="F:hydrolase activity"/>
    <property type="evidence" value="ECO:0007669"/>
    <property type="project" value="UniProtKB-KW"/>
</dbReference>
<evidence type="ECO:0000313" key="12">
    <source>
        <dbReference type="EMBL" id="UWP60984.1"/>
    </source>
</evidence>
<dbReference type="Pfam" id="PF08244">
    <property type="entry name" value="Glyco_hydro_32C"/>
    <property type="match status" value="1"/>
</dbReference>
<dbReference type="PROSITE" id="PS00609">
    <property type="entry name" value="GLYCOSYL_HYDROL_F32"/>
    <property type="match status" value="1"/>
</dbReference>
<dbReference type="InterPro" id="IPR013148">
    <property type="entry name" value="Glyco_hydro_32_N"/>
</dbReference>
<dbReference type="InterPro" id="IPR018053">
    <property type="entry name" value="Glyco_hydro_32_AS"/>
</dbReference>
<dbReference type="InterPro" id="IPR013189">
    <property type="entry name" value="Glyco_hydro_32_C"/>
</dbReference>
<keyword evidence="9" id="KW-0963">Cytoplasm</keyword>
<sequence>MKKTDILRQIDAAEAAYPRISDEKYRLRFHLMPPVGWLNDPNGLCVYHDTFHVFFQYSPEAPDGSGRKFWGHYTSADMVTWEYQGTPLVTDSIWDRDGVYSGCAFTDDGDLEVFYTGNVKETGDFDYISDGRQANILYTVSKDGTNFAGKQLLLTNRDYPQTYTCHVRDPKVWKQDGQYYMVLGGRRTDEHGAVMIYTSPDKKVWFLLKEMTAKEAFGYMWECPDLFEMSGKWFLLCCPQGLPAETERYQNLYQSGYFLCEDFTLENSDYTCHPEAFCELDHGFDFYAPQTFTDGRGRRILIGWAGIPEEERYGNAPAIAEGWQHALTVPRELTFDGELLRQYPVQELDLLHGEGLSLDENVIQAAAFDLQLTLAGNDQSVRFGDDLVLACTDGLITLTFLNDTGAGRTCRRARLPKGQKGIKELRILKDTSMLEIYINHGELVFTTKYYPSDVTKTELSLTGTVCTLQLWELKKMDVQYNNKKIK</sequence>
<evidence type="ECO:0000256" key="3">
    <source>
        <dbReference type="ARBA" id="ARBA00012758"/>
    </source>
</evidence>
<comment type="pathway">
    <text evidence="1 9">Glycan biosynthesis; sucrose metabolism.</text>
</comment>
<evidence type="ECO:0000256" key="1">
    <source>
        <dbReference type="ARBA" id="ARBA00004914"/>
    </source>
</evidence>
<dbReference type="SMART" id="SM00640">
    <property type="entry name" value="Glyco_32"/>
    <property type="match status" value="1"/>
</dbReference>
<dbReference type="RefSeq" id="WP_028530070.1">
    <property type="nucleotide sequence ID" value="NZ_CABLBR010000041.1"/>
</dbReference>
<dbReference type="SUPFAM" id="SSF49899">
    <property type="entry name" value="Concanavalin A-like lectins/glucanases"/>
    <property type="match status" value="1"/>
</dbReference>
<gene>
    <name evidence="12" type="ORF">NQ502_08140</name>
</gene>
<dbReference type="EC" id="3.2.1.26" evidence="3 8"/>
<dbReference type="InterPro" id="IPR051214">
    <property type="entry name" value="GH32_Enzymes"/>
</dbReference>
<dbReference type="InterPro" id="IPR023296">
    <property type="entry name" value="Glyco_hydro_beta-prop_sf"/>
</dbReference>
<dbReference type="InterPro" id="IPR001362">
    <property type="entry name" value="Glyco_hydro_32"/>
</dbReference>
<comment type="function">
    <text evidence="9">Enables the bacterium to metabolize sucrose as a sole carbon source.</text>
</comment>
<dbReference type="PANTHER" id="PTHR43101:SF1">
    <property type="entry name" value="BETA-FRUCTOSIDASE"/>
    <property type="match status" value="1"/>
</dbReference>
<dbReference type="Pfam" id="PF00251">
    <property type="entry name" value="Glyco_hydro_32N"/>
    <property type="match status" value="1"/>
</dbReference>
<comment type="catalytic activity">
    <reaction evidence="8">
        <text>Hydrolysis of terminal non-reducing beta-D-fructofuranoside residues in beta-D-fructofuranosides.</text>
        <dbReference type="EC" id="3.2.1.26"/>
    </reaction>
</comment>
<evidence type="ECO:0000256" key="7">
    <source>
        <dbReference type="ARBA" id="ARBA00033367"/>
    </source>
</evidence>